<keyword evidence="1" id="KW-0732">Signal</keyword>
<name>A0A0P7YIE1_9BACT</name>
<sequence length="217" mass="25196">MKYRLLLILASFLAFGCSTDQKQSMPDTLPFQVAKAYGIENFDQVKKISYTWNVQRDSVNVFSRNWSWDIQNNEVGYSGPDTTYTYSLDMPSDSLPDADKGFINDKYWLMMPFQLAWDTGYEYEVAENVPSPLQQTNSTKLTVVYNSADGYTPGDAYDLYLDENHRILEWTFRRQNGAEGRTWTWEDVQDFGPIQLATMHRDGEGNRFIWFSDVTVE</sequence>
<gene>
    <name evidence="2" type="ORF">HLUCCX10_10215</name>
</gene>
<dbReference type="AlphaFoldDB" id="A0A0P7YIE1"/>
<feature type="chain" id="PRO_5006146344" evidence="1">
    <location>
        <begin position="17"/>
        <end position="217"/>
    </location>
</feature>
<evidence type="ECO:0000313" key="2">
    <source>
        <dbReference type="EMBL" id="KPQ14700.1"/>
    </source>
</evidence>
<dbReference type="OrthoDB" id="892266at2"/>
<evidence type="ECO:0000256" key="1">
    <source>
        <dbReference type="SAM" id="SignalP"/>
    </source>
</evidence>
<dbReference type="Proteomes" id="UP000050421">
    <property type="component" value="Unassembled WGS sequence"/>
</dbReference>
<organism evidence="2 3">
    <name type="scientific">Algoriphagus marincola HL-49</name>
    <dbReference type="NCBI Taxonomy" id="1305737"/>
    <lineage>
        <taxon>Bacteria</taxon>
        <taxon>Pseudomonadati</taxon>
        <taxon>Bacteroidota</taxon>
        <taxon>Cytophagia</taxon>
        <taxon>Cytophagales</taxon>
        <taxon>Cyclobacteriaceae</taxon>
        <taxon>Algoriphagus</taxon>
    </lineage>
</organism>
<feature type="signal peptide" evidence="1">
    <location>
        <begin position="1"/>
        <end position="16"/>
    </location>
</feature>
<proteinExistence type="predicted"/>
<dbReference type="PATRIC" id="fig|1305737.6.peg.3354"/>
<protein>
    <submittedName>
        <fullName evidence="2">Putative lipoprotein</fullName>
    </submittedName>
</protein>
<dbReference type="EMBL" id="LJXT01000060">
    <property type="protein sequence ID" value="KPQ14700.1"/>
    <property type="molecule type" value="Genomic_DNA"/>
</dbReference>
<evidence type="ECO:0000313" key="3">
    <source>
        <dbReference type="Proteomes" id="UP000050421"/>
    </source>
</evidence>
<accession>A0A0P7YIE1</accession>
<dbReference type="STRING" id="1305737.GCA_000526355_03198"/>
<dbReference type="eggNOG" id="ENOG502ZBPA">
    <property type="taxonomic scope" value="Bacteria"/>
</dbReference>
<reference evidence="2 3" key="1">
    <citation type="submission" date="2015-09" db="EMBL/GenBank/DDBJ databases">
        <title>Identification and resolution of microdiversity through metagenomic sequencing of parallel consortia.</title>
        <authorList>
            <person name="Nelson W.C."/>
            <person name="Romine M.F."/>
            <person name="Lindemann S.R."/>
        </authorList>
    </citation>
    <scope>NUCLEOTIDE SEQUENCE [LARGE SCALE GENOMIC DNA]</scope>
    <source>
        <strain evidence="2">HL-49</strain>
    </source>
</reference>
<comment type="caution">
    <text evidence="2">The sequence shown here is derived from an EMBL/GenBank/DDBJ whole genome shotgun (WGS) entry which is preliminary data.</text>
</comment>
<dbReference type="PROSITE" id="PS51257">
    <property type="entry name" value="PROKAR_LIPOPROTEIN"/>
    <property type="match status" value="1"/>
</dbReference>
<keyword evidence="2" id="KW-0449">Lipoprotein</keyword>